<feature type="signal peptide" evidence="1">
    <location>
        <begin position="1"/>
        <end position="19"/>
    </location>
</feature>
<dbReference type="EMBL" id="MU853351">
    <property type="protein sequence ID" value="KAK4110260.1"/>
    <property type="molecule type" value="Genomic_DNA"/>
</dbReference>
<dbReference type="Proteomes" id="UP001302812">
    <property type="component" value="Unassembled WGS sequence"/>
</dbReference>
<evidence type="ECO:0000313" key="2">
    <source>
        <dbReference type="EMBL" id="KAK4110260.1"/>
    </source>
</evidence>
<dbReference type="RefSeq" id="XP_064667830.1">
    <property type="nucleotide sequence ID" value="XM_064810473.1"/>
</dbReference>
<proteinExistence type="predicted"/>
<feature type="chain" id="PRO_5043043434" evidence="1">
    <location>
        <begin position="20"/>
        <end position="73"/>
    </location>
</feature>
<comment type="caution">
    <text evidence="2">The sequence shown here is derived from an EMBL/GenBank/DDBJ whole genome shotgun (WGS) entry which is preliminary data.</text>
</comment>
<reference evidence="2" key="1">
    <citation type="journal article" date="2023" name="Mol. Phylogenet. Evol.">
        <title>Genome-scale phylogeny and comparative genomics of the fungal order Sordariales.</title>
        <authorList>
            <person name="Hensen N."/>
            <person name="Bonometti L."/>
            <person name="Westerberg I."/>
            <person name="Brannstrom I.O."/>
            <person name="Guillou S."/>
            <person name="Cros-Aarteil S."/>
            <person name="Calhoun S."/>
            <person name="Haridas S."/>
            <person name="Kuo A."/>
            <person name="Mondo S."/>
            <person name="Pangilinan J."/>
            <person name="Riley R."/>
            <person name="LaButti K."/>
            <person name="Andreopoulos B."/>
            <person name="Lipzen A."/>
            <person name="Chen C."/>
            <person name="Yan M."/>
            <person name="Daum C."/>
            <person name="Ng V."/>
            <person name="Clum A."/>
            <person name="Steindorff A."/>
            <person name="Ohm R.A."/>
            <person name="Martin F."/>
            <person name="Silar P."/>
            <person name="Natvig D.O."/>
            <person name="Lalanne C."/>
            <person name="Gautier V."/>
            <person name="Ament-Velasquez S.L."/>
            <person name="Kruys A."/>
            <person name="Hutchinson M.I."/>
            <person name="Powell A.J."/>
            <person name="Barry K."/>
            <person name="Miller A.N."/>
            <person name="Grigoriev I.V."/>
            <person name="Debuchy R."/>
            <person name="Gladieux P."/>
            <person name="Hiltunen Thoren M."/>
            <person name="Johannesson H."/>
        </authorList>
    </citation>
    <scope>NUCLEOTIDE SEQUENCE</scope>
    <source>
        <strain evidence="2">CBS 508.74</strain>
    </source>
</reference>
<evidence type="ECO:0000313" key="3">
    <source>
        <dbReference type="Proteomes" id="UP001302812"/>
    </source>
</evidence>
<reference evidence="2" key="2">
    <citation type="submission" date="2023-05" db="EMBL/GenBank/DDBJ databases">
        <authorList>
            <consortium name="Lawrence Berkeley National Laboratory"/>
            <person name="Steindorff A."/>
            <person name="Hensen N."/>
            <person name="Bonometti L."/>
            <person name="Westerberg I."/>
            <person name="Brannstrom I.O."/>
            <person name="Guillou S."/>
            <person name="Cros-Aarteil S."/>
            <person name="Calhoun S."/>
            <person name="Haridas S."/>
            <person name="Kuo A."/>
            <person name="Mondo S."/>
            <person name="Pangilinan J."/>
            <person name="Riley R."/>
            <person name="Labutti K."/>
            <person name="Andreopoulos B."/>
            <person name="Lipzen A."/>
            <person name="Chen C."/>
            <person name="Yanf M."/>
            <person name="Daum C."/>
            <person name="Ng V."/>
            <person name="Clum A."/>
            <person name="Ohm R."/>
            <person name="Martin F."/>
            <person name="Silar P."/>
            <person name="Natvig D."/>
            <person name="Lalanne C."/>
            <person name="Gautier V."/>
            <person name="Ament-Velasquez S.L."/>
            <person name="Kruys A."/>
            <person name="Hutchinson M.I."/>
            <person name="Powell A.J."/>
            <person name="Barry K."/>
            <person name="Miller A.N."/>
            <person name="Grigoriev I.V."/>
            <person name="Debuchy R."/>
            <person name="Gladieux P."/>
            <person name="Thoren M.H."/>
            <person name="Johannesson H."/>
        </authorList>
    </citation>
    <scope>NUCLEOTIDE SEQUENCE</scope>
    <source>
        <strain evidence="2">CBS 508.74</strain>
    </source>
</reference>
<name>A0AAN6T9L7_9PEZI</name>
<keyword evidence="3" id="KW-1185">Reference proteome</keyword>
<dbReference type="AlphaFoldDB" id="A0AAN6T9L7"/>
<protein>
    <submittedName>
        <fullName evidence="2">Uncharacterized protein</fullName>
    </submittedName>
</protein>
<evidence type="ECO:0000256" key="1">
    <source>
        <dbReference type="SAM" id="SignalP"/>
    </source>
</evidence>
<feature type="non-terminal residue" evidence="2">
    <location>
        <position position="73"/>
    </location>
</feature>
<sequence>MRATVLSLGAFALLASAHTYPNCESDNCYRNLIDQRFIGKAKAWCPEFLSGTTTAPSAIPTEFNNCDGNVKAV</sequence>
<dbReference type="GeneID" id="89934598"/>
<accession>A0AAN6T9L7</accession>
<keyword evidence="1" id="KW-0732">Signal</keyword>
<gene>
    <name evidence="2" type="ORF">N656DRAFT_674818</name>
</gene>
<organism evidence="2 3">
    <name type="scientific">Canariomyces notabilis</name>
    <dbReference type="NCBI Taxonomy" id="2074819"/>
    <lineage>
        <taxon>Eukaryota</taxon>
        <taxon>Fungi</taxon>
        <taxon>Dikarya</taxon>
        <taxon>Ascomycota</taxon>
        <taxon>Pezizomycotina</taxon>
        <taxon>Sordariomycetes</taxon>
        <taxon>Sordariomycetidae</taxon>
        <taxon>Sordariales</taxon>
        <taxon>Chaetomiaceae</taxon>
        <taxon>Canariomyces</taxon>
    </lineage>
</organism>